<name>A0A382MQN4_9ZZZZ</name>
<organism evidence="3">
    <name type="scientific">marine metagenome</name>
    <dbReference type="NCBI Taxonomy" id="408172"/>
    <lineage>
        <taxon>unclassified sequences</taxon>
        <taxon>metagenomes</taxon>
        <taxon>ecological metagenomes</taxon>
    </lineage>
</organism>
<evidence type="ECO:0000313" key="3">
    <source>
        <dbReference type="EMBL" id="SVC51284.1"/>
    </source>
</evidence>
<dbReference type="PANTHER" id="PTHR42781:SF4">
    <property type="entry name" value="SPERMIDINE_PUTRESCINE IMPORT ATP-BINDING PROTEIN POTA"/>
    <property type="match status" value="1"/>
</dbReference>
<reference evidence="3" key="1">
    <citation type="submission" date="2018-05" db="EMBL/GenBank/DDBJ databases">
        <authorList>
            <person name="Lanie J.A."/>
            <person name="Ng W.-L."/>
            <person name="Kazmierczak K.M."/>
            <person name="Andrzejewski T.M."/>
            <person name="Davidsen T.M."/>
            <person name="Wayne K.J."/>
            <person name="Tettelin H."/>
            <person name="Glass J.I."/>
            <person name="Rusch D."/>
            <person name="Podicherti R."/>
            <person name="Tsui H.-C.T."/>
            <person name="Winkler M.E."/>
        </authorList>
    </citation>
    <scope>NUCLEOTIDE SEQUENCE</scope>
</reference>
<feature type="non-terminal residue" evidence="3">
    <location>
        <position position="135"/>
    </location>
</feature>
<feature type="domain" description="ABC transporter" evidence="2">
    <location>
        <begin position="9"/>
        <end position="135"/>
    </location>
</feature>
<dbReference type="GO" id="GO:0016887">
    <property type="term" value="F:ATP hydrolysis activity"/>
    <property type="evidence" value="ECO:0007669"/>
    <property type="project" value="InterPro"/>
</dbReference>
<dbReference type="GO" id="GO:0005524">
    <property type="term" value="F:ATP binding"/>
    <property type="evidence" value="ECO:0007669"/>
    <property type="project" value="InterPro"/>
</dbReference>
<accession>A0A382MQN4</accession>
<sequence>MSIEGRPILENISFGLGEIGIACLLGPSGCGKTSLLRCIAGFEELNYGEVWIKGVIASKPNHHLPVEQRNIGMVFQDYVLFPHMSVTENIIFGVKDQRVARTKERLDELIELFALEKHTSKYPHQLSGGQQQRIA</sequence>
<dbReference type="Pfam" id="PF00005">
    <property type="entry name" value="ABC_tran"/>
    <property type="match status" value="1"/>
</dbReference>
<dbReference type="EMBL" id="UINC01095305">
    <property type="protein sequence ID" value="SVC51284.1"/>
    <property type="molecule type" value="Genomic_DNA"/>
</dbReference>
<dbReference type="Gene3D" id="3.40.50.300">
    <property type="entry name" value="P-loop containing nucleotide triphosphate hydrolases"/>
    <property type="match status" value="1"/>
</dbReference>
<dbReference type="InterPro" id="IPR003439">
    <property type="entry name" value="ABC_transporter-like_ATP-bd"/>
</dbReference>
<dbReference type="PANTHER" id="PTHR42781">
    <property type="entry name" value="SPERMIDINE/PUTRESCINE IMPORT ATP-BINDING PROTEIN POTA"/>
    <property type="match status" value="1"/>
</dbReference>
<protein>
    <recommendedName>
        <fullName evidence="2">ABC transporter domain-containing protein</fullName>
    </recommendedName>
</protein>
<evidence type="ECO:0000259" key="2">
    <source>
        <dbReference type="Pfam" id="PF00005"/>
    </source>
</evidence>
<gene>
    <name evidence="3" type="ORF">METZ01_LOCUS304138</name>
</gene>
<dbReference type="InterPro" id="IPR050093">
    <property type="entry name" value="ABC_SmlMolc_Importer"/>
</dbReference>
<keyword evidence="1" id="KW-0813">Transport</keyword>
<proteinExistence type="predicted"/>
<dbReference type="InterPro" id="IPR027417">
    <property type="entry name" value="P-loop_NTPase"/>
</dbReference>
<dbReference type="AlphaFoldDB" id="A0A382MQN4"/>
<dbReference type="SUPFAM" id="SSF52540">
    <property type="entry name" value="P-loop containing nucleoside triphosphate hydrolases"/>
    <property type="match status" value="1"/>
</dbReference>
<evidence type="ECO:0000256" key="1">
    <source>
        <dbReference type="ARBA" id="ARBA00022448"/>
    </source>
</evidence>